<reference evidence="1 2" key="1">
    <citation type="submission" date="2024-04" db="EMBL/GenBank/DDBJ databases">
        <title>Tritrichomonas musculus Genome.</title>
        <authorList>
            <person name="Alves-Ferreira E."/>
            <person name="Grigg M."/>
            <person name="Lorenzi H."/>
            <person name="Galac M."/>
        </authorList>
    </citation>
    <scope>NUCLEOTIDE SEQUENCE [LARGE SCALE GENOMIC DNA]</scope>
    <source>
        <strain evidence="1 2">EAF2021</strain>
    </source>
</reference>
<gene>
    <name evidence="1" type="ORF">M9Y10_025884</name>
</gene>
<evidence type="ECO:0008006" key="3">
    <source>
        <dbReference type="Google" id="ProtNLM"/>
    </source>
</evidence>
<evidence type="ECO:0000313" key="2">
    <source>
        <dbReference type="Proteomes" id="UP001470230"/>
    </source>
</evidence>
<dbReference type="Proteomes" id="UP001470230">
    <property type="component" value="Unassembled WGS sequence"/>
</dbReference>
<proteinExistence type="predicted"/>
<organism evidence="1 2">
    <name type="scientific">Tritrichomonas musculus</name>
    <dbReference type="NCBI Taxonomy" id="1915356"/>
    <lineage>
        <taxon>Eukaryota</taxon>
        <taxon>Metamonada</taxon>
        <taxon>Parabasalia</taxon>
        <taxon>Tritrichomonadida</taxon>
        <taxon>Tritrichomonadidae</taxon>
        <taxon>Tritrichomonas</taxon>
    </lineage>
</organism>
<accession>A0ABR2H955</accession>
<dbReference type="EMBL" id="JAPFFF010000038">
    <property type="protein sequence ID" value="KAK8842307.1"/>
    <property type="molecule type" value="Genomic_DNA"/>
</dbReference>
<sequence>MRKRNNNPLDKSYLIQPGPDLEINSYLIPIYRNYFIRTGEISSNKDYKLINEELNFNHYIIHFNIDSKIKRNSEIRLSSSCVPNYIFDKQSIITISSNQFSYDYNSSSVTINFGNFKVFINPNTFIKILFNGDYPIPFPPVQPPVPVIRVITLPFKSFVDNFVFDSDLYIKKGSVIRLPEEEREKFLNLSNPGKNPRVINPLQIKILDFNPSDPLIWNQSNILKYQKNIFEHVSIIKSIQNETFIPIGLLAFYGDIELTDQQILETNIVFIKGSKFKVKNPPIPPGPINPEVVNISLDVENNFYSPNDDFYISKNSKIQIDQNLLTDIEIVHPETSSIPFNLTSIINLNQATSYDPDPEDPNLICYHFFTENETQKPYYFYPNSKLSFVRNITAAVFNIILDEQHPEWVCDGIIPAIGSKISFNSSPIPHPETLQQDLDFNNPSLTWPDDKSIAKDSYVRISPDIMTNLQIVKDIPLMFPFPVINISEFDKQDDSQIYLYKKTYVVTQDRNRFLWKDSQMQVLVQIPAAVYNITLTPETPEWTFDQSMLISPDSKIKAIFPPSPLPPVSEVLEVTLSPLKSQEKTIYNFFNDISVAEKSFIKIDDDLLFDTVQSSNTNIPIDQTSFNNCCFINYEYSNYQWFALFTIKNYKLTDDHTSVLVKPNVSLNATSYSSPLQVLRIQLTKSNPVYTLQTGIYGESSFTISNELIPDKIITSENNDIPIEYFIQLSSFDQSKEVIDYDIDFGESIFFRKGSKLRLKIVI</sequence>
<evidence type="ECO:0000313" key="1">
    <source>
        <dbReference type="EMBL" id="KAK8842307.1"/>
    </source>
</evidence>
<name>A0ABR2H955_9EUKA</name>
<comment type="caution">
    <text evidence="1">The sequence shown here is derived from an EMBL/GenBank/DDBJ whole genome shotgun (WGS) entry which is preliminary data.</text>
</comment>
<keyword evidence="2" id="KW-1185">Reference proteome</keyword>
<protein>
    <recommendedName>
        <fullName evidence="3">MSP domain-containing protein</fullName>
    </recommendedName>
</protein>